<organism evidence="1 2">
    <name type="scientific">Trichosporon asahii var. asahii (strain ATCC 90039 / CBS 2479 / JCM 2466 / KCTC 7840 / NBRC 103889/ NCYC 2677 / UAMH 7654)</name>
    <name type="common">Yeast</name>
    <dbReference type="NCBI Taxonomy" id="1186058"/>
    <lineage>
        <taxon>Eukaryota</taxon>
        <taxon>Fungi</taxon>
        <taxon>Dikarya</taxon>
        <taxon>Basidiomycota</taxon>
        <taxon>Agaricomycotina</taxon>
        <taxon>Tremellomycetes</taxon>
        <taxon>Trichosporonales</taxon>
        <taxon>Trichosporonaceae</taxon>
        <taxon>Trichosporon</taxon>
    </lineage>
</organism>
<dbReference type="EMBL" id="ALBS01000021">
    <property type="protein sequence ID" value="EJT52613.1"/>
    <property type="molecule type" value="Genomic_DNA"/>
</dbReference>
<name>J5RH50_TRIAS</name>
<evidence type="ECO:0000313" key="1">
    <source>
        <dbReference type="EMBL" id="EJT52613.1"/>
    </source>
</evidence>
<dbReference type="HOGENOM" id="CLU_2795749_0_0_1"/>
<comment type="caution">
    <text evidence="1">The sequence shown here is derived from an EMBL/GenBank/DDBJ whole genome shotgun (WGS) entry which is preliminary data.</text>
</comment>
<dbReference type="Proteomes" id="UP000002748">
    <property type="component" value="Unassembled WGS sequence"/>
</dbReference>
<gene>
    <name evidence="1" type="ORF">A1Q1_03067</name>
</gene>
<dbReference type="RefSeq" id="XP_014183632.1">
    <property type="nucleotide sequence ID" value="XM_014328157.1"/>
</dbReference>
<reference evidence="1 2" key="1">
    <citation type="journal article" date="2012" name="Eukaryot. Cell">
        <title>Draft genome sequence of CBS 2479, the standard type strain of Trichosporon asahii.</title>
        <authorList>
            <person name="Yang R.Y."/>
            <person name="Li H.T."/>
            <person name="Zhu H."/>
            <person name="Zhou G.P."/>
            <person name="Wang M."/>
            <person name="Wang L."/>
        </authorList>
    </citation>
    <scope>NUCLEOTIDE SEQUENCE [LARGE SCALE GENOMIC DNA]</scope>
    <source>
        <strain evidence="2">ATCC 90039 / CBS 2479 / JCM 2466 / KCTC 7840 / NCYC 2677 / UAMH 7654</strain>
    </source>
</reference>
<accession>J5RH50</accession>
<protein>
    <submittedName>
        <fullName evidence="1">Uncharacterized protein</fullName>
    </submittedName>
</protein>
<proteinExistence type="predicted"/>
<dbReference type="KEGG" id="tasa:A1Q1_03067"/>
<sequence>MGRPHFRVTMPIPPATAGRHHAVACAIKCFGQFFNAIAATVRLNILKPPPATATSVVSDIPSGDMERE</sequence>
<dbReference type="VEuPathDB" id="FungiDB:A1Q1_03067"/>
<evidence type="ECO:0000313" key="2">
    <source>
        <dbReference type="Proteomes" id="UP000002748"/>
    </source>
</evidence>
<dbReference type="GeneID" id="25986580"/>
<dbReference type="AlphaFoldDB" id="J5RH50"/>